<keyword evidence="2" id="KW-0812">Transmembrane</keyword>
<name>A0A4V2NU29_9BACI</name>
<sequence>MGAIKKRNVAKIQTSYAKQQEVAEINVNMKRKRLYRRLSVFFIGAAVLFVFMISTLVSQSSVLDEKRAEKKKLDQELALLKKKEVMLEEEIVKLNDDEYISKLARKDYFLSENGEVIFNIPDNKEKDDKKGKSTN</sequence>
<accession>A0A4V2NU29</accession>
<dbReference type="PANTHER" id="PTHR40027:SF1">
    <property type="entry name" value="CELL DIVISION PROTEIN DIVIC"/>
    <property type="match status" value="1"/>
</dbReference>
<evidence type="ECO:0000313" key="4">
    <source>
        <dbReference type="Proteomes" id="UP000293846"/>
    </source>
</evidence>
<comment type="caution">
    <text evidence="3">The sequence shown here is derived from an EMBL/GenBank/DDBJ whole genome shotgun (WGS) entry which is preliminary data.</text>
</comment>
<protein>
    <submittedName>
        <fullName evidence="3">Septum formation initiator family protein</fullName>
    </submittedName>
</protein>
<evidence type="ECO:0000256" key="1">
    <source>
        <dbReference type="SAM" id="Coils"/>
    </source>
</evidence>
<keyword evidence="2" id="KW-0472">Membrane</keyword>
<keyword evidence="4" id="KW-1185">Reference proteome</keyword>
<dbReference type="RefSeq" id="WP_057767564.1">
    <property type="nucleotide sequence ID" value="NZ_CP183326.1"/>
</dbReference>
<keyword evidence="2" id="KW-1133">Transmembrane helix</keyword>
<dbReference type="GO" id="GO:0051301">
    <property type="term" value="P:cell division"/>
    <property type="evidence" value="ECO:0007669"/>
    <property type="project" value="InterPro"/>
</dbReference>
<dbReference type="AlphaFoldDB" id="A0A4V2NU29"/>
<dbReference type="PANTHER" id="PTHR40027">
    <property type="entry name" value="CELL DIVISION PROTEIN DIVIC"/>
    <property type="match status" value="1"/>
</dbReference>
<dbReference type="InterPro" id="IPR007060">
    <property type="entry name" value="FtsL/DivIC"/>
</dbReference>
<dbReference type="Pfam" id="PF04977">
    <property type="entry name" value="DivIC"/>
    <property type="match status" value="1"/>
</dbReference>
<dbReference type="OrthoDB" id="2991180at2"/>
<dbReference type="Proteomes" id="UP000293846">
    <property type="component" value="Unassembled WGS sequence"/>
</dbReference>
<proteinExistence type="predicted"/>
<evidence type="ECO:0000313" key="3">
    <source>
        <dbReference type="EMBL" id="TCJ02704.1"/>
    </source>
</evidence>
<reference evidence="3 4" key="1">
    <citation type="submission" date="2019-03" db="EMBL/GenBank/DDBJ databases">
        <authorList>
            <person name="Jensen L."/>
            <person name="Storgaard J."/>
            <person name="Sulaj E."/>
            <person name="Schramm A."/>
            <person name="Marshall I.P.G."/>
        </authorList>
    </citation>
    <scope>NUCLEOTIDE SEQUENCE [LARGE SCALE GENOMIC DNA]</scope>
    <source>
        <strain evidence="3 4">2017H2G3</strain>
    </source>
</reference>
<keyword evidence="1" id="KW-0175">Coiled coil</keyword>
<dbReference type="STRING" id="1742358.GCA_001439605_03098"/>
<organism evidence="3 4">
    <name type="scientific">Cytobacillus praedii</name>
    <dbReference type="NCBI Taxonomy" id="1742358"/>
    <lineage>
        <taxon>Bacteria</taxon>
        <taxon>Bacillati</taxon>
        <taxon>Bacillota</taxon>
        <taxon>Bacilli</taxon>
        <taxon>Bacillales</taxon>
        <taxon>Bacillaceae</taxon>
        <taxon>Cytobacillus</taxon>
    </lineage>
</organism>
<feature type="coiled-coil region" evidence="1">
    <location>
        <begin position="63"/>
        <end position="97"/>
    </location>
</feature>
<gene>
    <name evidence="3" type="ORF">E0Y62_18115</name>
</gene>
<feature type="transmembrane region" description="Helical" evidence="2">
    <location>
        <begin position="38"/>
        <end position="57"/>
    </location>
</feature>
<evidence type="ECO:0000256" key="2">
    <source>
        <dbReference type="SAM" id="Phobius"/>
    </source>
</evidence>
<dbReference type="EMBL" id="SJTH01000028">
    <property type="protein sequence ID" value="TCJ02704.1"/>
    <property type="molecule type" value="Genomic_DNA"/>
</dbReference>
<dbReference type="InterPro" id="IPR039076">
    <property type="entry name" value="DivIC"/>
</dbReference>